<gene>
    <name evidence="2" type="ORF">ACFP1K_38310</name>
</gene>
<evidence type="ECO:0000256" key="1">
    <source>
        <dbReference type="SAM" id="Phobius"/>
    </source>
</evidence>
<organism evidence="2 3">
    <name type="scientific">Sphaerisporangium aureirubrum</name>
    <dbReference type="NCBI Taxonomy" id="1544736"/>
    <lineage>
        <taxon>Bacteria</taxon>
        <taxon>Bacillati</taxon>
        <taxon>Actinomycetota</taxon>
        <taxon>Actinomycetes</taxon>
        <taxon>Streptosporangiales</taxon>
        <taxon>Streptosporangiaceae</taxon>
        <taxon>Sphaerisporangium</taxon>
    </lineage>
</organism>
<proteinExistence type="predicted"/>
<name>A0ABW1NUR6_9ACTN</name>
<keyword evidence="3" id="KW-1185">Reference proteome</keyword>
<accession>A0ABW1NUR6</accession>
<feature type="transmembrane region" description="Helical" evidence="1">
    <location>
        <begin position="147"/>
        <end position="171"/>
    </location>
</feature>
<evidence type="ECO:0000313" key="3">
    <source>
        <dbReference type="Proteomes" id="UP001596137"/>
    </source>
</evidence>
<dbReference type="EMBL" id="JBHSRF010000113">
    <property type="protein sequence ID" value="MFC6087070.1"/>
    <property type="molecule type" value="Genomic_DNA"/>
</dbReference>
<comment type="caution">
    <text evidence="2">The sequence shown here is derived from an EMBL/GenBank/DDBJ whole genome shotgun (WGS) entry which is preliminary data.</text>
</comment>
<dbReference type="RefSeq" id="WP_380762966.1">
    <property type="nucleotide sequence ID" value="NZ_JBHSRF010000113.1"/>
</dbReference>
<sequence>MAAFSTGLVVGALVSGTVVGALGGLVSVAPEIVRLWILAPVIAVIMVFELAGKPLQLIQNRRLVPQEIIPRSQFEGPFQFGFEMGTGVRTFSPTALPHALVLVVVLVGGILPGVLVGLGFGLGRILMPLTRSLSGDPKAWDRNLLRHLTWVGRLCAAGFLLSLVVLLLTGLTG</sequence>
<evidence type="ECO:0008006" key="4">
    <source>
        <dbReference type="Google" id="ProtNLM"/>
    </source>
</evidence>
<keyword evidence="1" id="KW-1133">Transmembrane helix</keyword>
<reference evidence="3" key="1">
    <citation type="journal article" date="2019" name="Int. J. Syst. Evol. Microbiol.">
        <title>The Global Catalogue of Microorganisms (GCM) 10K type strain sequencing project: providing services to taxonomists for standard genome sequencing and annotation.</title>
        <authorList>
            <consortium name="The Broad Institute Genomics Platform"/>
            <consortium name="The Broad Institute Genome Sequencing Center for Infectious Disease"/>
            <person name="Wu L."/>
            <person name="Ma J."/>
        </authorList>
    </citation>
    <scope>NUCLEOTIDE SEQUENCE [LARGE SCALE GENOMIC DNA]</scope>
    <source>
        <strain evidence="3">JCM 30346</strain>
    </source>
</reference>
<protein>
    <recommendedName>
        <fullName evidence="4">Urease accessory protein UreH-like transmembrane domain-containing protein</fullName>
    </recommendedName>
</protein>
<dbReference type="Proteomes" id="UP001596137">
    <property type="component" value="Unassembled WGS sequence"/>
</dbReference>
<feature type="transmembrane region" description="Helical" evidence="1">
    <location>
        <begin position="99"/>
        <end position="127"/>
    </location>
</feature>
<feature type="transmembrane region" description="Helical" evidence="1">
    <location>
        <begin position="33"/>
        <end position="52"/>
    </location>
</feature>
<evidence type="ECO:0000313" key="2">
    <source>
        <dbReference type="EMBL" id="MFC6087070.1"/>
    </source>
</evidence>
<keyword evidence="1" id="KW-0812">Transmembrane</keyword>
<keyword evidence="1" id="KW-0472">Membrane</keyword>